<keyword evidence="1" id="KW-0863">Zinc-finger</keyword>
<protein>
    <submittedName>
        <fullName evidence="3">Sal-like protein 1</fullName>
    </submittedName>
</protein>
<gene>
    <name evidence="3" type="primary">SALL1</name>
    <name evidence="3" type="ORF">Ciccas_001895</name>
</gene>
<dbReference type="Pfam" id="PF13894">
    <property type="entry name" value="zf-C2H2_4"/>
    <property type="match status" value="1"/>
</dbReference>
<organism evidence="3 4">
    <name type="scientific">Cichlidogyrus casuarinus</name>
    <dbReference type="NCBI Taxonomy" id="1844966"/>
    <lineage>
        <taxon>Eukaryota</taxon>
        <taxon>Metazoa</taxon>
        <taxon>Spiralia</taxon>
        <taxon>Lophotrochozoa</taxon>
        <taxon>Platyhelminthes</taxon>
        <taxon>Monogenea</taxon>
        <taxon>Monopisthocotylea</taxon>
        <taxon>Dactylogyridea</taxon>
        <taxon>Ancyrocephalidae</taxon>
        <taxon>Cichlidogyrus</taxon>
    </lineage>
</organism>
<sequence length="230" mass="26464">MTESVVDFDCNLCERTYKCKQSFEFHIQVFHKPHHTDKFCTLCSKMFESKSGLRAHMSTVHAIRHAKKTSVNSTDLTCPKCGANFLWRQSHRKHLARCGNPNFGRRSCHKRDLNNNLISSPLFEDSQNFTKNENQGSSLKKIKYEDLTPNRELDKHARMLDELSAISPKVRQQLDKWLSLETSTEIPSPIRKRNTRVNNVILDCLIRAVEAADQASNDLKPNPSLLLKLD</sequence>
<dbReference type="InterPro" id="IPR013087">
    <property type="entry name" value="Znf_C2H2_type"/>
</dbReference>
<dbReference type="Proteomes" id="UP001626550">
    <property type="component" value="Unassembled WGS sequence"/>
</dbReference>
<keyword evidence="4" id="KW-1185">Reference proteome</keyword>
<dbReference type="PROSITE" id="PS00028">
    <property type="entry name" value="ZINC_FINGER_C2H2_1"/>
    <property type="match status" value="2"/>
</dbReference>
<evidence type="ECO:0000259" key="2">
    <source>
        <dbReference type="PROSITE" id="PS50157"/>
    </source>
</evidence>
<comment type="caution">
    <text evidence="3">The sequence shown here is derived from an EMBL/GenBank/DDBJ whole genome shotgun (WGS) entry which is preliminary data.</text>
</comment>
<evidence type="ECO:0000313" key="3">
    <source>
        <dbReference type="EMBL" id="KAL3319442.1"/>
    </source>
</evidence>
<dbReference type="SMART" id="SM00355">
    <property type="entry name" value="ZnF_C2H2"/>
    <property type="match status" value="3"/>
</dbReference>
<accession>A0ABD2QIV6</accession>
<evidence type="ECO:0000256" key="1">
    <source>
        <dbReference type="PROSITE-ProRule" id="PRU00042"/>
    </source>
</evidence>
<evidence type="ECO:0000313" key="4">
    <source>
        <dbReference type="Proteomes" id="UP001626550"/>
    </source>
</evidence>
<keyword evidence="1" id="KW-0479">Metal-binding</keyword>
<dbReference type="AlphaFoldDB" id="A0ABD2QIV6"/>
<feature type="domain" description="C2H2-type" evidence="2">
    <location>
        <begin position="38"/>
        <end position="66"/>
    </location>
</feature>
<proteinExistence type="predicted"/>
<dbReference type="GO" id="GO:0008270">
    <property type="term" value="F:zinc ion binding"/>
    <property type="evidence" value="ECO:0007669"/>
    <property type="project" value="UniProtKB-KW"/>
</dbReference>
<dbReference type="EMBL" id="JBJKFK010000136">
    <property type="protein sequence ID" value="KAL3319442.1"/>
    <property type="molecule type" value="Genomic_DNA"/>
</dbReference>
<reference evidence="3 4" key="1">
    <citation type="submission" date="2024-11" db="EMBL/GenBank/DDBJ databases">
        <title>Adaptive evolution of stress response genes in parasites aligns with host niche diversity.</title>
        <authorList>
            <person name="Hahn C."/>
            <person name="Resl P."/>
        </authorList>
    </citation>
    <scope>NUCLEOTIDE SEQUENCE [LARGE SCALE GENOMIC DNA]</scope>
    <source>
        <strain evidence="3">EGGRZ-B1_66</strain>
        <tissue evidence="3">Body</tissue>
    </source>
</reference>
<dbReference type="PROSITE" id="PS50157">
    <property type="entry name" value="ZINC_FINGER_C2H2_2"/>
    <property type="match status" value="1"/>
</dbReference>
<name>A0ABD2QIV6_9PLAT</name>
<dbReference type="Gene3D" id="3.30.160.60">
    <property type="entry name" value="Classic Zinc Finger"/>
    <property type="match status" value="1"/>
</dbReference>
<keyword evidence="1" id="KW-0862">Zinc</keyword>